<dbReference type="PANTHER" id="PTHR31485:SF17">
    <property type="match status" value="1"/>
</dbReference>
<dbReference type="eggNOG" id="ENOG502SHVJ">
    <property type="taxonomic scope" value="Eukaryota"/>
</dbReference>
<accession>C1N321</accession>
<evidence type="ECO:0000256" key="2">
    <source>
        <dbReference type="ARBA" id="ARBA00022676"/>
    </source>
</evidence>
<dbReference type="GO" id="GO:0016020">
    <property type="term" value="C:membrane"/>
    <property type="evidence" value="ECO:0007669"/>
    <property type="project" value="UniProtKB-SubCell"/>
</dbReference>
<evidence type="ECO:0000256" key="1">
    <source>
        <dbReference type="ARBA" id="ARBA00004167"/>
    </source>
</evidence>
<keyword evidence="5" id="KW-1133">Transmembrane helix</keyword>
<dbReference type="RefSeq" id="XP_003062304.1">
    <property type="nucleotide sequence ID" value="XM_003062258.1"/>
</dbReference>
<organism evidence="10">
    <name type="scientific">Micromonas pusilla (strain CCMP1545)</name>
    <name type="common">Picoplanktonic green alga</name>
    <dbReference type="NCBI Taxonomy" id="564608"/>
    <lineage>
        <taxon>Eukaryota</taxon>
        <taxon>Viridiplantae</taxon>
        <taxon>Chlorophyta</taxon>
        <taxon>Mamiellophyceae</taxon>
        <taxon>Mamiellales</taxon>
        <taxon>Mamiellaceae</taxon>
        <taxon>Micromonas</taxon>
    </lineage>
</organism>
<keyword evidence="3" id="KW-0808">Transferase</keyword>
<proteinExistence type="predicted"/>
<evidence type="ECO:0000256" key="5">
    <source>
        <dbReference type="ARBA" id="ARBA00022989"/>
    </source>
</evidence>
<dbReference type="GO" id="GO:0016757">
    <property type="term" value="F:glycosyltransferase activity"/>
    <property type="evidence" value="ECO:0007669"/>
    <property type="project" value="UniProtKB-KW"/>
</dbReference>
<dbReference type="EMBL" id="GG663746">
    <property type="protein sequence ID" value="EEH53123.1"/>
    <property type="molecule type" value="Genomic_DNA"/>
</dbReference>
<gene>
    <name evidence="9" type="ORF">MICPUCDRAFT_68499</name>
</gene>
<dbReference type="OrthoDB" id="495562at2759"/>
<dbReference type="AlphaFoldDB" id="C1N321"/>
<reference evidence="9 10" key="1">
    <citation type="journal article" date="2009" name="Science">
        <title>Green evolution and dynamic adaptations revealed by genomes of the marine picoeukaryotes Micromonas.</title>
        <authorList>
            <person name="Worden A.Z."/>
            <person name="Lee J.H."/>
            <person name="Mock T."/>
            <person name="Rouze P."/>
            <person name="Simmons M.P."/>
            <person name="Aerts A.L."/>
            <person name="Allen A.E."/>
            <person name="Cuvelier M.L."/>
            <person name="Derelle E."/>
            <person name="Everett M.V."/>
            <person name="Foulon E."/>
            <person name="Grimwood J."/>
            <person name="Gundlach H."/>
            <person name="Henrissat B."/>
            <person name="Napoli C."/>
            <person name="McDonald S.M."/>
            <person name="Parker M.S."/>
            <person name="Rombauts S."/>
            <person name="Salamov A."/>
            <person name="Von Dassow P."/>
            <person name="Badger J.H."/>
            <person name="Coutinho P.M."/>
            <person name="Demir E."/>
            <person name="Dubchak I."/>
            <person name="Gentemann C."/>
            <person name="Eikrem W."/>
            <person name="Gready J.E."/>
            <person name="John U."/>
            <person name="Lanier W."/>
            <person name="Lindquist E.A."/>
            <person name="Lucas S."/>
            <person name="Mayer K.F."/>
            <person name="Moreau H."/>
            <person name="Not F."/>
            <person name="Otillar R."/>
            <person name="Panaud O."/>
            <person name="Pangilinan J."/>
            <person name="Paulsen I."/>
            <person name="Piegu B."/>
            <person name="Poliakov A."/>
            <person name="Robbens S."/>
            <person name="Schmutz J."/>
            <person name="Toulza E."/>
            <person name="Wyss T."/>
            <person name="Zelensky A."/>
            <person name="Zhou K."/>
            <person name="Armbrust E.V."/>
            <person name="Bhattacharya D."/>
            <person name="Goodenough U.W."/>
            <person name="Van de Peer Y."/>
            <person name="Grigoriev I.V."/>
        </authorList>
    </citation>
    <scope>NUCLEOTIDE SEQUENCE [LARGE SCALE GENOMIC DNA]</scope>
    <source>
        <strain evidence="9 10">CCMP1545</strain>
    </source>
</reference>
<evidence type="ECO:0000313" key="9">
    <source>
        <dbReference type="EMBL" id="EEH53123.1"/>
    </source>
</evidence>
<evidence type="ECO:0000256" key="4">
    <source>
        <dbReference type="ARBA" id="ARBA00022692"/>
    </source>
</evidence>
<evidence type="ECO:0000256" key="6">
    <source>
        <dbReference type="ARBA" id="ARBA00023136"/>
    </source>
</evidence>
<evidence type="ECO:0000313" key="10">
    <source>
        <dbReference type="Proteomes" id="UP000001876"/>
    </source>
</evidence>
<feature type="region of interest" description="Disordered" evidence="7">
    <location>
        <begin position="316"/>
        <end position="340"/>
    </location>
</feature>
<dbReference type="GeneID" id="9687744"/>
<sequence length="340" mass="38817">MITSNGQPYMNWQTRVFYRTWLASSKEKGSPLKHFTRVLHRTRDDELMLEIPTVRIDPTHAECDNGCDYAVKDRARAIAEWAETKDAWRCSHVLMAEADYVMLKSPPRSVMLQRGHAYGFLFGYIIPWHADALPASRVLHDVERYGRYEDVPQSGNAPQVMHGDDLRKVAEIWADLVERGEEDETVKRVFGWIRDMYAFDFAATRISPMPLTIHYPPVPFNKLMAQPPADATAGQACMLHYTWSPIMSDKDGNEVWKFDKRSMPLPLTPRPTPPAWDPSRGFKLQAGEIVTEEGLALMRAMVTRFNEAVRSMPKFPEGTTDAAGVARARRNAKPEHEPFL</sequence>
<dbReference type="PANTHER" id="PTHR31485">
    <property type="entry name" value="PEPTIDYL SERINE ALPHA-GALACTOSYLTRANSFERASE"/>
    <property type="match status" value="1"/>
</dbReference>
<keyword evidence="6" id="KW-0472">Membrane</keyword>
<dbReference type="KEGG" id="mpp:MICPUCDRAFT_68499"/>
<dbReference type="STRING" id="564608.C1N321"/>
<dbReference type="InterPro" id="IPR044845">
    <property type="entry name" value="HPAT/SRGT1-like"/>
</dbReference>
<keyword evidence="10" id="KW-1185">Reference proteome</keyword>
<evidence type="ECO:0000256" key="7">
    <source>
        <dbReference type="SAM" id="MobiDB-lite"/>
    </source>
</evidence>
<protein>
    <submittedName>
        <fullName evidence="9">Predicted protein</fullName>
    </submittedName>
</protein>
<dbReference type="OMA" id="IPTFRAN"/>
<evidence type="ECO:0000259" key="8">
    <source>
        <dbReference type="Pfam" id="PF23452"/>
    </source>
</evidence>
<dbReference type="InterPro" id="IPR056508">
    <property type="entry name" value="HPAT-like"/>
</dbReference>
<feature type="domain" description="Hydroxyproline O-arabinosyltransferase-like" evidence="8">
    <location>
        <begin position="1"/>
        <end position="273"/>
    </location>
</feature>
<dbReference type="Proteomes" id="UP000001876">
    <property type="component" value="Unassembled WGS sequence"/>
</dbReference>
<dbReference type="Pfam" id="PF23452">
    <property type="entry name" value="HPAT"/>
    <property type="match status" value="1"/>
</dbReference>
<evidence type="ECO:0000256" key="3">
    <source>
        <dbReference type="ARBA" id="ARBA00022679"/>
    </source>
</evidence>
<keyword evidence="4" id="KW-0812">Transmembrane</keyword>
<keyword evidence="2" id="KW-0328">Glycosyltransferase</keyword>
<name>C1N321_MICPC</name>
<comment type="subcellular location">
    <subcellularLocation>
        <location evidence="1">Membrane</location>
        <topology evidence="1">Single-pass membrane protein</topology>
    </subcellularLocation>
</comment>